<dbReference type="KEGG" id="mhs:MOS_340"/>
<dbReference type="NCBIfam" id="TIGR00093">
    <property type="entry name" value="pseudouridine synthase"/>
    <property type="match status" value="1"/>
</dbReference>
<dbReference type="Gene3D" id="3.30.70.1560">
    <property type="entry name" value="Alpha-L RNA-binding motif"/>
    <property type="match status" value="1"/>
</dbReference>
<dbReference type="CDD" id="cd00165">
    <property type="entry name" value="S4"/>
    <property type="match status" value="1"/>
</dbReference>
<dbReference type="Gene3D" id="3.10.290.10">
    <property type="entry name" value="RNA-binding S4 domain"/>
    <property type="match status" value="1"/>
</dbReference>
<proteinExistence type="inferred from homology"/>
<dbReference type="GO" id="GO:0003723">
    <property type="term" value="F:RNA binding"/>
    <property type="evidence" value="ECO:0007669"/>
    <property type="project" value="UniProtKB-KW"/>
</dbReference>
<evidence type="ECO:0000313" key="7">
    <source>
        <dbReference type="Proteomes" id="UP000009399"/>
    </source>
</evidence>
<dbReference type="CDD" id="cd02870">
    <property type="entry name" value="PseudoU_synth_RsuA_like"/>
    <property type="match status" value="1"/>
</dbReference>
<accession>A0AAI8AMQ9</accession>
<dbReference type="AlphaFoldDB" id="A0AAI8AMQ9"/>
<dbReference type="EMBL" id="CP003914">
    <property type="protein sequence ID" value="AFX74265.1"/>
    <property type="molecule type" value="Genomic_DNA"/>
</dbReference>
<dbReference type="Gene3D" id="3.30.70.580">
    <property type="entry name" value="Pseudouridine synthase I, catalytic domain, N-terminal subdomain"/>
    <property type="match status" value="1"/>
</dbReference>
<dbReference type="InterPro" id="IPR018496">
    <property type="entry name" value="PsdUridine_synth_RsuA/RluB_CS"/>
</dbReference>
<dbReference type="InterPro" id="IPR042092">
    <property type="entry name" value="PsdUridine_s_RsuA/RluB/E/F_cat"/>
</dbReference>
<sequence length="242" mass="28283">MEEKIQKLISQTGYCSRRNAEKLILQNRVFVNNQLATIGQKASFDDEIKIDNQILKKAEHIYYAFYKPKRVVCTREDNFNRKKIIDFFPKKEYLFPVGRLDFNTTGIILLTNDGELANKLIHPKFQIERTYLVHTNGDLSDEQINFANKNVIKLNNEINSRQIIKKKATNKYIVKLKQGSNHHVKRLFDHFQIEVLDLKRVQFASINLANLSLGQYRKLTPKEIKYLKKLTNAKAKTNLAVD</sequence>
<organism evidence="6 7">
    <name type="scientific">Mesomycoplasma hyorhinis SK76</name>
    <dbReference type="NCBI Taxonomy" id="1118964"/>
    <lineage>
        <taxon>Bacteria</taxon>
        <taxon>Bacillati</taxon>
        <taxon>Mycoplasmatota</taxon>
        <taxon>Mycoplasmoidales</taxon>
        <taxon>Metamycoplasmataceae</taxon>
        <taxon>Mesomycoplasma</taxon>
    </lineage>
</organism>
<dbReference type="Pfam" id="PF00849">
    <property type="entry name" value="PseudoU_synth_2"/>
    <property type="match status" value="1"/>
</dbReference>
<evidence type="ECO:0000313" key="6">
    <source>
        <dbReference type="EMBL" id="AFX74265.1"/>
    </source>
</evidence>
<reference evidence="6 7" key="1">
    <citation type="journal article" date="2013" name="Genome Announc.">
        <title>Complete Genome Sequence of Mycoplasma hyorhinis Strain SK76.</title>
        <authorList>
            <person name="Goodison S."/>
            <person name="Urquidi V."/>
            <person name="Kumar D."/>
            <person name="Reyes L."/>
            <person name="Rosser C.J."/>
        </authorList>
    </citation>
    <scope>NUCLEOTIDE SEQUENCE [LARGE SCALE GENOMIC DNA]</scope>
    <source>
        <strain evidence="6 7">SK76</strain>
    </source>
</reference>
<protein>
    <recommendedName>
        <fullName evidence="4">Pseudouridine synthase</fullName>
        <ecNumber evidence="4">5.4.99.-</ecNumber>
    </recommendedName>
</protein>
<name>A0AAI8AMQ9_MESHY</name>
<dbReference type="InterPro" id="IPR036986">
    <property type="entry name" value="S4_RNA-bd_sf"/>
</dbReference>
<dbReference type="RefSeq" id="WP_014582531.1">
    <property type="nucleotide sequence ID" value="NC_019552.1"/>
</dbReference>
<keyword evidence="3" id="KW-0694">RNA-binding</keyword>
<dbReference type="SUPFAM" id="SSF55120">
    <property type="entry name" value="Pseudouridine synthase"/>
    <property type="match status" value="1"/>
</dbReference>
<evidence type="ECO:0000256" key="3">
    <source>
        <dbReference type="PROSITE-ProRule" id="PRU00182"/>
    </source>
</evidence>
<dbReference type="PANTHER" id="PTHR47683:SF2">
    <property type="entry name" value="RNA-BINDING S4 DOMAIN-CONTAINING PROTEIN"/>
    <property type="match status" value="1"/>
</dbReference>
<comment type="similarity">
    <text evidence="1 4">Belongs to the pseudouridine synthase RsuA family.</text>
</comment>
<gene>
    <name evidence="6" type="ORF">MOS_340</name>
</gene>
<dbReference type="EC" id="5.4.99.-" evidence="4"/>
<dbReference type="GO" id="GO:0000455">
    <property type="term" value="P:enzyme-directed rRNA pseudouridine synthesis"/>
    <property type="evidence" value="ECO:0007669"/>
    <property type="project" value="UniProtKB-ARBA"/>
</dbReference>
<dbReference type="InterPro" id="IPR020103">
    <property type="entry name" value="PsdUridine_synth_cat_dom_sf"/>
</dbReference>
<dbReference type="InterPro" id="IPR050343">
    <property type="entry name" value="RsuA_PseudoU_synthase"/>
</dbReference>
<dbReference type="PANTHER" id="PTHR47683">
    <property type="entry name" value="PSEUDOURIDINE SYNTHASE FAMILY PROTEIN-RELATED"/>
    <property type="match status" value="1"/>
</dbReference>
<dbReference type="PROSITE" id="PS01149">
    <property type="entry name" value="PSI_RSU"/>
    <property type="match status" value="1"/>
</dbReference>
<dbReference type="Pfam" id="PF01479">
    <property type="entry name" value="S4"/>
    <property type="match status" value="1"/>
</dbReference>
<dbReference type="InterPro" id="IPR020094">
    <property type="entry name" value="TruA/RsuA/RluB/E/F_N"/>
</dbReference>
<dbReference type="GO" id="GO:0120159">
    <property type="term" value="F:rRNA pseudouridine synthase activity"/>
    <property type="evidence" value="ECO:0007669"/>
    <property type="project" value="UniProtKB-ARBA"/>
</dbReference>
<evidence type="ECO:0000256" key="1">
    <source>
        <dbReference type="ARBA" id="ARBA00008348"/>
    </source>
</evidence>
<dbReference type="InterPro" id="IPR006145">
    <property type="entry name" value="PsdUridine_synth_RsuA/RluA"/>
</dbReference>
<evidence type="ECO:0000259" key="5">
    <source>
        <dbReference type="SMART" id="SM00363"/>
    </source>
</evidence>
<evidence type="ECO:0000256" key="2">
    <source>
        <dbReference type="ARBA" id="ARBA00023235"/>
    </source>
</evidence>
<dbReference type="SMART" id="SM00363">
    <property type="entry name" value="S4"/>
    <property type="match status" value="1"/>
</dbReference>
<dbReference type="FunFam" id="3.10.290.10:FF:000003">
    <property type="entry name" value="Pseudouridine synthase"/>
    <property type="match status" value="1"/>
</dbReference>
<keyword evidence="2 4" id="KW-0413">Isomerase</keyword>
<dbReference type="SUPFAM" id="SSF55174">
    <property type="entry name" value="Alpha-L RNA-binding motif"/>
    <property type="match status" value="1"/>
</dbReference>
<dbReference type="InterPro" id="IPR002942">
    <property type="entry name" value="S4_RNA-bd"/>
</dbReference>
<dbReference type="PROSITE" id="PS50889">
    <property type="entry name" value="S4"/>
    <property type="match status" value="1"/>
</dbReference>
<feature type="domain" description="RNA-binding S4" evidence="5">
    <location>
        <begin position="3"/>
        <end position="59"/>
    </location>
</feature>
<dbReference type="InterPro" id="IPR000748">
    <property type="entry name" value="PsdUridine_synth_RsuA/RluB/E/F"/>
</dbReference>
<evidence type="ECO:0000256" key="4">
    <source>
        <dbReference type="RuleBase" id="RU003887"/>
    </source>
</evidence>
<dbReference type="Proteomes" id="UP000009399">
    <property type="component" value="Chromosome"/>
</dbReference>